<keyword evidence="4" id="KW-1185">Reference proteome</keyword>
<organism evidence="3 4">
    <name type="scientific">Brachionus calyciflorus</name>
    <dbReference type="NCBI Taxonomy" id="104777"/>
    <lineage>
        <taxon>Eukaryota</taxon>
        <taxon>Metazoa</taxon>
        <taxon>Spiralia</taxon>
        <taxon>Gnathifera</taxon>
        <taxon>Rotifera</taxon>
        <taxon>Eurotatoria</taxon>
        <taxon>Monogononta</taxon>
        <taxon>Pseudotrocha</taxon>
        <taxon>Ploima</taxon>
        <taxon>Brachionidae</taxon>
        <taxon>Brachionus</taxon>
    </lineage>
</organism>
<dbReference type="PANTHER" id="PTHR22805">
    <property type="entry name" value="WDR41-RELATED"/>
    <property type="match status" value="1"/>
</dbReference>
<dbReference type="AlphaFoldDB" id="A0A814HW41"/>
<dbReference type="InterPro" id="IPR015943">
    <property type="entry name" value="WD40/YVTN_repeat-like_dom_sf"/>
</dbReference>
<dbReference type="Proteomes" id="UP000663879">
    <property type="component" value="Unassembled WGS sequence"/>
</dbReference>
<feature type="compositionally biased region" description="Basic residues" evidence="2">
    <location>
        <begin position="1"/>
        <end position="10"/>
    </location>
</feature>
<protein>
    <submittedName>
        <fullName evidence="3">Uncharacterized protein</fullName>
    </submittedName>
</protein>
<evidence type="ECO:0000256" key="1">
    <source>
        <dbReference type="PROSITE-ProRule" id="PRU00221"/>
    </source>
</evidence>
<dbReference type="PANTHER" id="PTHR22805:SF2">
    <property type="entry name" value="WD REPEAT-CONTAINING PROTEIN 41"/>
    <property type="match status" value="1"/>
</dbReference>
<dbReference type="InterPro" id="IPR036322">
    <property type="entry name" value="WD40_repeat_dom_sf"/>
</dbReference>
<reference evidence="3" key="1">
    <citation type="submission" date="2021-02" db="EMBL/GenBank/DDBJ databases">
        <authorList>
            <person name="Nowell W R."/>
        </authorList>
    </citation>
    <scope>NUCLEOTIDE SEQUENCE</scope>
    <source>
        <strain evidence="3">Ploen Becks lab</strain>
    </source>
</reference>
<proteinExistence type="predicted"/>
<dbReference type="InterPro" id="IPR001680">
    <property type="entry name" value="WD40_rpt"/>
</dbReference>
<feature type="repeat" description="WD" evidence="1">
    <location>
        <begin position="230"/>
        <end position="270"/>
    </location>
</feature>
<dbReference type="PROSITE" id="PS50082">
    <property type="entry name" value="WD_REPEATS_2"/>
    <property type="match status" value="1"/>
</dbReference>
<evidence type="ECO:0000313" key="4">
    <source>
        <dbReference type="Proteomes" id="UP000663879"/>
    </source>
</evidence>
<dbReference type="Pfam" id="PF00400">
    <property type="entry name" value="WD40"/>
    <property type="match status" value="1"/>
</dbReference>
<name>A0A814HW41_9BILA</name>
<comment type="caution">
    <text evidence="3">The sequence shown here is derived from an EMBL/GenBank/DDBJ whole genome shotgun (WGS) entry which is preliminary data.</text>
</comment>
<dbReference type="GO" id="GO:0010506">
    <property type="term" value="P:regulation of autophagy"/>
    <property type="evidence" value="ECO:0007669"/>
    <property type="project" value="InterPro"/>
</dbReference>
<keyword evidence="1" id="KW-0853">WD repeat</keyword>
<evidence type="ECO:0000313" key="3">
    <source>
        <dbReference type="EMBL" id="CAF1016158.1"/>
    </source>
</evidence>
<dbReference type="Pfam" id="PF25178">
    <property type="entry name" value="Beta-prop_WDR41"/>
    <property type="match status" value="1"/>
</dbReference>
<dbReference type="EMBL" id="CAJNOC010004286">
    <property type="protein sequence ID" value="CAF1016158.1"/>
    <property type="molecule type" value="Genomic_DNA"/>
</dbReference>
<evidence type="ECO:0000256" key="2">
    <source>
        <dbReference type="SAM" id="MobiDB-lite"/>
    </source>
</evidence>
<dbReference type="SMART" id="SM00320">
    <property type="entry name" value="WD40"/>
    <property type="match status" value="5"/>
</dbReference>
<accession>A0A814HW41</accession>
<dbReference type="Gene3D" id="2.130.10.10">
    <property type="entry name" value="YVTN repeat-like/Quinoprotein amine dehydrogenase"/>
    <property type="match status" value="2"/>
</dbReference>
<dbReference type="OrthoDB" id="273067at2759"/>
<dbReference type="SUPFAM" id="SSF50978">
    <property type="entry name" value="WD40 repeat-like"/>
    <property type="match status" value="1"/>
</dbReference>
<dbReference type="InterPro" id="IPR040102">
    <property type="entry name" value="WDR41"/>
</dbReference>
<feature type="region of interest" description="Disordered" evidence="2">
    <location>
        <begin position="1"/>
        <end position="20"/>
    </location>
</feature>
<gene>
    <name evidence="3" type="ORF">OXX778_LOCUS17140</name>
</gene>
<dbReference type="GO" id="GO:0005765">
    <property type="term" value="C:lysosomal membrane"/>
    <property type="evidence" value="ECO:0007669"/>
    <property type="project" value="TreeGrafter"/>
</dbReference>
<sequence>MSFLFGRRKSSIKDSEDNKSNSIQNNEIEIGSYQPLNPFTEIILLPCFNSIITQIYVLRDKKRFIVGDDSGNLTVWDSNSGTKLTEMRYHQQSINSIVEFNHFDKSILIVSSNDKSITSWDMHSYKLTNIIKLDSSAYRIFLSCNMSNLFIVGGLNLKIYDSNLSLLDEFSRETKENSIRHILLTKKEKIVVATNTDLEFYVLITVNKKLESKSTSEFSHFRVKELKKHLNCHYDSILCLDNLNDSYFASGSTDGQIKIWQSDTLNILYELRPFEDISLNDNFSKLNFNSICCVKSFNERYLVIPSGLNISIFDCVSNEFACRIINAHNRSKLTDVLILENQIIVTSSENGSIRIWKFEEILDESSLLKVNLELVGECLGHSSSITFLRTISKNEIISTGYDKMIIVWKDSVKANNDRDNEINQIISSFRS</sequence>